<accession>A0A3Q1FEA0</accession>
<dbReference type="FunFam" id="4.10.900.10:FF:000003">
    <property type="entry name" value="Desmoglein 1"/>
    <property type="match status" value="1"/>
</dbReference>
<dbReference type="PROSITE" id="PS50268">
    <property type="entry name" value="CADHERIN_2"/>
    <property type="match status" value="4"/>
</dbReference>
<keyword evidence="11" id="KW-0965">Cell junction</keyword>
<dbReference type="STRING" id="80966.ENSAPOP00000015383"/>
<evidence type="ECO:0000256" key="7">
    <source>
        <dbReference type="ARBA" id="ARBA00022729"/>
    </source>
</evidence>
<dbReference type="PANTHER" id="PTHR24025">
    <property type="entry name" value="DESMOGLEIN FAMILY MEMBER"/>
    <property type="match status" value="1"/>
</dbReference>
<evidence type="ECO:0000256" key="1">
    <source>
        <dbReference type="ARBA" id="ARBA00004251"/>
    </source>
</evidence>
<keyword evidence="3" id="KW-1003">Cell membrane</keyword>
<keyword evidence="14" id="KW-0325">Glycoprotein</keyword>
<evidence type="ECO:0000256" key="4">
    <source>
        <dbReference type="ARBA" id="ARBA00022685"/>
    </source>
</evidence>
<proteinExistence type="predicted"/>
<dbReference type="Gene3D" id="4.10.900.10">
    <property type="entry name" value="TCF3-CBD (Catenin binding domain)"/>
    <property type="match status" value="1"/>
</dbReference>
<evidence type="ECO:0000256" key="15">
    <source>
        <dbReference type="PROSITE-ProRule" id="PRU00043"/>
    </source>
</evidence>
<organism evidence="20 21">
    <name type="scientific">Acanthochromis polyacanthus</name>
    <name type="common">spiny chromis</name>
    <dbReference type="NCBI Taxonomy" id="80966"/>
    <lineage>
        <taxon>Eukaryota</taxon>
        <taxon>Metazoa</taxon>
        <taxon>Chordata</taxon>
        <taxon>Craniata</taxon>
        <taxon>Vertebrata</taxon>
        <taxon>Euteleostomi</taxon>
        <taxon>Actinopterygii</taxon>
        <taxon>Neopterygii</taxon>
        <taxon>Teleostei</taxon>
        <taxon>Neoteleostei</taxon>
        <taxon>Acanthomorphata</taxon>
        <taxon>Ovalentaria</taxon>
        <taxon>Pomacentridae</taxon>
        <taxon>Acanthochromis</taxon>
    </lineage>
</organism>
<dbReference type="PRINTS" id="PR00205">
    <property type="entry name" value="CADHERIN"/>
</dbReference>
<evidence type="ECO:0000256" key="8">
    <source>
        <dbReference type="ARBA" id="ARBA00022737"/>
    </source>
</evidence>
<evidence type="ECO:0000256" key="12">
    <source>
        <dbReference type="ARBA" id="ARBA00022989"/>
    </source>
</evidence>
<dbReference type="AlphaFoldDB" id="A0A3Q1FEA0"/>
<dbReference type="Ensembl" id="ENSAPOT00000024076.1">
    <property type="protein sequence ID" value="ENSAPOP00000015383.1"/>
    <property type="gene ID" value="ENSAPOG00000018398.1"/>
</dbReference>
<keyword evidence="8" id="KW-0677">Repeat</keyword>
<evidence type="ECO:0000256" key="18">
    <source>
        <dbReference type="SAM" id="MobiDB-lite"/>
    </source>
</evidence>
<dbReference type="GO" id="GO:0045216">
    <property type="term" value="P:cell-cell junction organization"/>
    <property type="evidence" value="ECO:0007669"/>
    <property type="project" value="UniProtKB-ARBA"/>
</dbReference>
<dbReference type="CDD" id="cd11304">
    <property type="entry name" value="Cadherin_repeat"/>
    <property type="match status" value="3"/>
</dbReference>
<dbReference type="Proteomes" id="UP000257200">
    <property type="component" value="Unplaced"/>
</dbReference>
<feature type="domain" description="Cadherin" evidence="19">
    <location>
        <begin position="65"/>
        <end position="148"/>
    </location>
</feature>
<dbReference type="FunFam" id="2.60.40.60:FF:000019">
    <property type="entry name" value="Cadherin 2"/>
    <property type="match status" value="1"/>
</dbReference>
<evidence type="ECO:0000313" key="21">
    <source>
        <dbReference type="Proteomes" id="UP000257200"/>
    </source>
</evidence>
<dbReference type="InterPro" id="IPR015919">
    <property type="entry name" value="Cadherin-like_sf"/>
</dbReference>
<dbReference type="GO" id="GO:0005509">
    <property type="term" value="F:calcium ion binding"/>
    <property type="evidence" value="ECO:0007669"/>
    <property type="project" value="UniProtKB-UniRule"/>
</dbReference>
<feature type="compositionally biased region" description="Gly residues" evidence="18">
    <location>
        <begin position="342"/>
        <end position="367"/>
    </location>
</feature>
<dbReference type="SMART" id="SM00112">
    <property type="entry name" value="CA"/>
    <property type="match status" value="3"/>
</dbReference>
<dbReference type="InterPro" id="IPR002126">
    <property type="entry name" value="Cadherin-like_dom"/>
</dbReference>
<evidence type="ECO:0000256" key="3">
    <source>
        <dbReference type="ARBA" id="ARBA00022475"/>
    </source>
</evidence>
<evidence type="ECO:0000256" key="5">
    <source>
        <dbReference type="ARBA" id="ARBA00022692"/>
    </source>
</evidence>
<keyword evidence="12" id="KW-1133">Transmembrane helix</keyword>
<evidence type="ECO:0000256" key="6">
    <source>
        <dbReference type="ARBA" id="ARBA00022723"/>
    </source>
</evidence>
<dbReference type="InterPro" id="IPR027397">
    <property type="entry name" value="Catenin-bd_sf"/>
</dbReference>
<reference evidence="20" key="2">
    <citation type="submission" date="2025-09" db="UniProtKB">
        <authorList>
            <consortium name="Ensembl"/>
        </authorList>
    </citation>
    <scope>IDENTIFICATION</scope>
</reference>
<protein>
    <submittedName>
        <fullName evidence="20">Desmoglein-2-like</fullName>
    </submittedName>
</protein>
<dbReference type="InterPro" id="IPR009122">
    <property type="entry name" value="Desmosomal_cadherin"/>
</dbReference>
<dbReference type="FunFam" id="2.60.40.60:FF:000074">
    <property type="entry name" value="Desmoglein 4"/>
    <property type="match status" value="1"/>
</dbReference>
<dbReference type="GeneTree" id="ENSGT01030000234624"/>
<dbReference type="Pfam" id="PF00028">
    <property type="entry name" value="Cadherin"/>
    <property type="match status" value="3"/>
</dbReference>
<comment type="function">
    <text evidence="17">A component of desmosome cell-cell junctions which are required for positive regulation of cellular adhesion. Involved in the interaction of plaque proteins and intermediate filaments mediating cell-cell adhesion.</text>
</comment>
<evidence type="ECO:0000256" key="16">
    <source>
        <dbReference type="RuleBase" id="RU003318"/>
    </source>
</evidence>
<evidence type="ECO:0000256" key="11">
    <source>
        <dbReference type="ARBA" id="ARBA00022949"/>
    </source>
</evidence>
<dbReference type="GO" id="GO:0055113">
    <property type="term" value="P:epiboly involved in gastrulation with mouth forming second"/>
    <property type="evidence" value="ECO:0007669"/>
    <property type="project" value="UniProtKB-ARBA"/>
</dbReference>
<evidence type="ECO:0000259" key="19">
    <source>
        <dbReference type="PROSITE" id="PS50268"/>
    </source>
</evidence>
<feature type="domain" description="Cadherin" evidence="19">
    <location>
        <begin position="258"/>
        <end position="400"/>
    </location>
</feature>
<keyword evidence="6" id="KW-0479">Metal-binding</keyword>
<dbReference type="Pfam" id="PF01049">
    <property type="entry name" value="CADH_Y-type_LIR"/>
    <property type="match status" value="1"/>
</dbReference>
<dbReference type="PANTHER" id="PTHR24025:SF29">
    <property type="entry name" value="DESMOGLEIN-2-LIKE-RELATED"/>
    <property type="match status" value="1"/>
</dbReference>
<dbReference type="FunFam" id="2.60.40.60:FF:000068">
    <property type="entry name" value="Desmoglein 1"/>
    <property type="match status" value="1"/>
</dbReference>
<feature type="region of interest" description="Disordered" evidence="18">
    <location>
        <begin position="342"/>
        <end position="382"/>
    </location>
</feature>
<dbReference type="GO" id="GO:0007156">
    <property type="term" value="P:homophilic cell adhesion via plasma membrane adhesion molecules"/>
    <property type="evidence" value="ECO:0007669"/>
    <property type="project" value="InterPro"/>
</dbReference>
<keyword evidence="5 16" id="KW-0812">Transmembrane</keyword>
<feature type="domain" description="Cadherin" evidence="19">
    <location>
        <begin position="401"/>
        <end position="512"/>
    </location>
</feature>
<evidence type="ECO:0000256" key="14">
    <source>
        <dbReference type="ARBA" id="ARBA00023180"/>
    </source>
</evidence>
<dbReference type="SUPFAM" id="SSF49313">
    <property type="entry name" value="Cadherin-like"/>
    <property type="match status" value="5"/>
</dbReference>
<name>A0A3Q1FEA0_9TELE</name>
<feature type="domain" description="Cadherin" evidence="19">
    <location>
        <begin position="148"/>
        <end position="257"/>
    </location>
</feature>
<comment type="subcellular location">
    <subcellularLocation>
        <location evidence="2">Cell junction</location>
        <location evidence="2">Desmosome</location>
    </subcellularLocation>
    <subcellularLocation>
        <location evidence="1 16">Cell membrane</location>
        <topology evidence="1 16">Single-pass type I membrane protein</topology>
    </subcellularLocation>
</comment>
<dbReference type="FunFam" id="2.60.40.60:FF:000011">
    <property type="entry name" value="Cadherin 1"/>
    <property type="match status" value="1"/>
</dbReference>
<dbReference type="Gene3D" id="2.60.40.60">
    <property type="entry name" value="Cadherins"/>
    <property type="match status" value="5"/>
</dbReference>
<keyword evidence="9 15" id="KW-0106">Calcium</keyword>
<dbReference type="GO" id="GO:0060027">
    <property type="term" value="P:convergent extension involved in gastrulation"/>
    <property type="evidence" value="ECO:0007669"/>
    <property type="project" value="UniProtKB-ARBA"/>
</dbReference>
<dbReference type="InterPro" id="IPR020894">
    <property type="entry name" value="Cadherin_CS"/>
</dbReference>
<evidence type="ECO:0000256" key="13">
    <source>
        <dbReference type="ARBA" id="ARBA00023136"/>
    </source>
</evidence>
<dbReference type="InterPro" id="IPR000233">
    <property type="entry name" value="Cadherin_Y-type_LIR"/>
</dbReference>
<sequence>MNRECIVLCSVRCELITRVVLQLQAVALVGGNPGDKLIRKRRHWITPPIQLTENVNYQDRKSIHSDLDNGQGNVLYSLKGIGASRHPFHVFVVDANTGLIRVTRVLDREDISIYNLTGVAQFRNGTVAEDDIDIVFKIVDENDNAPVFVDMKPGEVEELSPVGTSVMQVLATDADEPENNNTLIAYSIIDQKPPDDMFYMLHNGSVYVKNASLDREKTHQYILTVKGQDQNGEPHGKTATSTVTINVRDVNDNPPTLEKDKYVASINENTQGVEVLRIKAEDLDQNHTGNWDAVFEIVEGNDDGLFSIKTDPNTNEGILMLDKVLQFYLRRNRNCLLKVWGGGPGGGGGKPGSGGGGGKPGGPGKPTGAGTRPGKSPSRKKFKTYPIKIDVKDLPDPPRFSPKVKDIPVSEGGEPISLDNVVATYPAIDGDTGKPAQNVKYAKGSDPDNWISIDPETAEIRLNKIPDRESPSLVNGTYIAKILAISEDTPAKTATGTIAIQVEDVNDNCPVLTNNFQNICTSVKEVIVTGMDEDGDPNGAPLDFAIVPENTQGKWQLEHLNGTAAILRAEESVWPGHYEVEFVVKDRQGFACPQPQILKIQACVCEDGVTCSQQDASSQTSKEVNLGSAAIGVLLLGLLLLLLIPLLMLFCQCGDTAGFPDLFTEMPFDTKTRLINYHTEHLGEKPVRTTDIITMGMGAAKKAVAIAPLSALDFHHSVTSVNEMNGGIFQEDFTSVHGEGMQWMNQIDGFGFSSETEGRESHGGEEMFDLMSLPDHFLDQYYSQVTSRYDDFKVKDNLMMYDDEGKGSSAGSVGCCSLLESDDDLQFLDDLGLKFKTLAELCGGQKIPVEEVKEVRSPPPSSSISSAQTSVSSVVVTQQLPPPPKLQPTTPKPMHYVIQPQLQNTLLLAEAPAANIQGMVLVHNAQSGPSPGVVIQGGGGANLIHTGKFSNVKRSCPNLVQAATFSDVYGGCANLIQTSNFLGSMKMRRGSQTCFVQEGTVQPGGISGSQKLLERLKVAKEAGRVSQKRSSASKVSPVAKTTRSLSVGATTMV</sequence>
<evidence type="ECO:0000313" key="20">
    <source>
        <dbReference type="Ensembl" id="ENSAPOP00000015383.1"/>
    </source>
</evidence>
<dbReference type="GO" id="GO:0030057">
    <property type="term" value="C:desmosome"/>
    <property type="evidence" value="ECO:0007669"/>
    <property type="project" value="UniProtKB-SubCell"/>
</dbReference>
<dbReference type="PROSITE" id="PS00232">
    <property type="entry name" value="CADHERIN_1"/>
    <property type="match status" value="2"/>
</dbReference>
<evidence type="ECO:0000256" key="17">
    <source>
        <dbReference type="RuleBase" id="RU004358"/>
    </source>
</evidence>
<evidence type="ECO:0000256" key="9">
    <source>
        <dbReference type="ARBA" id="ARBA00022837"/>
    </source>
</evidence>
<dbReference type="InParanoid" id="A0A3Q1FEA0"/>
<keyword evidence="10 16" id="KW-0130">Cell adhesion</keyword>
<evidence type="ECO:0000256" key="10">
    <source>
        <dbReference type="ARBA" id="ARBA00022889"/>
    </source>
</evidence>
<dbReference type="GO" id="GO:0005886">
    <property type="term" value="C:plasma membrane"/>
    <property type="evidence" value="ECO:0007669"/>
    <property type="project" value="UniProtKB-SubCell"/>
</dbReference>
<keyword evidence="21" id="KW-1185">Reference proteome</keyword>
<keyword evidence="7" id="KW-0732">Signal</keyword>
<keyword evidence="4" id="KW-0165">Cleavage on pair of basic residues</keyword>
<dbReference type="PRINTS" id="PR01818">
    <property type="entry name" value="DESMOCADHERN"/>
</dbReference>
<reference evidence="20" key="1">
    <citation type="submission" date="2025-08" db="UniProtKB">
        <authorList>
            <consortium name="Ensembl"/>
        </authorList>
    </citation>
    <scope>IDENTIFICATION</scope>
</reference>
<keyword evidence="13" id="KW-0472">Membrane</keyword>
<dbReference type="InterPro" id="IPR050971">
    <property type="entry name" value="Cadherin-domain_protein"/>
</dbReference>
<evidence type="ECO:0000256" key="2">
    <source>
        <dbReference type="ARBA" id="ARBA00004568"/>
    </source>
</evidence>
<dbReference type="FunFam" id="2.60.40.60:FF:000031">
    <property type="entry name" value="Cadherin 3"/>
    <property type="match status" value="1"/>
</dbReference>